<reference evidence="6" key="1">
    <citation type="submission" date="2023-10" db="EMBL/GenBank/DDBJ databases">
        <title>Complete genome sequence of Streptomyces sp. JL1001.</title>
        <authorList>
            <person name="Jiang L."/>
        </authorList>
    </citation>
    <scope>NUCLEOTIDE SEQUENCE</scope>
    <source>
        <strain evidence="6">JL1001</strain>
    </source>
</reference>
<dbReference type="GO" id="GO:0046872">
    <property type="term" value="F:metal ion binding"/>
    <property type="evidence" value="ECO:0007669"/>
    <property type="project" value="InterPro"/>
</dbReference>
<dbReference type="EMBL" id="CP136798">
    <property type="protein sequence ID" value="XCN12865.1"/>
    <property type="molecule type" value="Genomic_DNA"/>
</dbReference>
<dbReference type="Pfam" id="PF18603">
    <property type="entry name" value="LAL_C2"/>
    <property type="match status" value="1"/>
</dbReference>
<evidence type="ECO:0000256" key="2">
    <source>
        <dbReference type="ARBA" id="ARBA00022741"/>
    </source>
</evidence>
<dbReference type="Gene3D" id="3.40.50.20">
    <property type="match status" value="1"/>
</dbReference>
<dbReference type="InterPro" id="IPR011761">
    <property type="entry name" value="ATP-grasp"/>
</dbReference>
<protein>
    <submittedName>
        <fullName evidence="6">ATP-grasp domain-containing protein</fullName>
    </submittedName>
</protein>
<dbReference type="PROSITE" id="PS00867">
    <property type="entry name" value="CPSASE_2"/>
    <property type="match status" value="1"/>
</dbReference>
<organism evidence="6">
    <name type="scientific">Streptomyces sp. JL1001</name>
    <dbReference type="NCBI Taxonomy" id="3078227"/>
    <lineage>
        <taxon>Bacteria</taxon>
        <taxon>Bacillati</taxon>
        <taxon>Actinomycetota</taxon>
        <taxon>Actinomycetes</taxon>
        <taxon>Kitasatosporales</taxon>
        <taxon>Streptomycetaceae</taxon>
        <taxon>Streptomyces</taxon>
    </lineage>
</organism>
<dbReference type="InterPro" id="IPR041472">
    <property type="entry name" value="BL00235/CARNS1_N"/>
</dbReference>
<dbReference type="SMART" id="SM01209">
    <property type="entry name" value="GARS_A"/>
    <property type="match status" value="1"/>
</dbReference>
<keyword evidence="2 4" id="KW-0547">Nucleotide-binding</keyword>
<dbReference type="GO" id="GO:0016874">
    <property type="term" value="F:ligase activity"/>
    <property type="evidence" value="ECO:0007669"/>
    <property type="project" value="UniProtKB-KW"/>
</dbReference>
<evidence type="ECO:0000313" key="6">
    <source>
        <dbReference type="EMBL" id="XCN12865.1"/>
    </source>
</evidence>
<evidence type="ECO:0000259" key="5">
    <source>
        <dbReference type="PROSITE" id="PS50975"/>
    </source>
</evidence>
<dbReference type="InterPro" id="IPR005479">
    <property type="entry name" value="CPAse_ATP-bd"/>
</dbReference>
<dbReference type="Gene3D" id="3.30.470.20">
    <property type="entry name" value="ATP-grasp fold, B domain"/>
    <property type="match status" value="1"/>
</dbReference>
<keyword evidence="3 4" id="KW-0067">ATP-binding</keyword>
<evidence type="ECO:0000256" key="4">
    <source>
        <dbReference type="PROSITE-ProRule" id="PRU00409"/>
    </source>
</evidence>
<feature type="domain" description="ATP-grasp" evidence="5">
    <location>
        <begin position="116"/>
        <end position="308"/>
    </location>
</feature>
<gene>
    <name evidence="6" type="ORF">R1Y80_04080</name>
</gene>
<dbReference type="PANTHER" id="PTHR43585">
    <property type="entry name" value="FUMIPYRROLE BIOSYNTHESIS PROTEIN C"/>
    <property type="match status" value="1"/>
</dbReference>
<dbReference type="InterPro" id="IPR040570">
    <property type="entry name" value="LAL_C2"/>
</dbReference>
<dbReference type="SUPFAM" id="SSF56059">
    <property type="entry name" value="Glutathione synthetase ATP-binding domain-like"/>
    <property type="match status" value="1"/>
</dbReference>
<dbReference type="Pfam" id="PF18130">
    <property type="entry name" value="ATPgrasp_N"/>
    <property type="match status" value="1"/>
</dbReference>
<dbReference type="PROSITE" id="PS50975">
    <property type="entry name" value="ATP_GRASP"/>
    <property type="match status" value="1"/>
</dbReference>
<evidence type="ECO:0000256" key="3">
    <source>
        <dbReference type="ARBA" id="ARBA00022840"/>
    </source>
</evidence>
<accession>A0AAU8KAX7</accession>
<dbReference type="PANTHER" id="PTHR43585:SF2">
    <property type="entry name" value="ATP-GRASP ENZYME FSQD"/>
    <property type="match status" value="1"/>
</dbReference>
<name>A0AAU8KAX7_9ACTN</name>
<dbReference type="InterPro" id="IPR052032">
    <property type="entry name" value="ATP-dep_AA_Ligase"/>
</dbReference>
<proteinExistence type="predicted"/>
<dbReference type="RefSeq" id="WP_354596423.1">
    <property type="nucleotide sequence ID" value="NZ_CP136798.1"/>
</dbReference>
<keyword evidence="1" id="KW-0436">Ligase</keyword>
<dbReference type="Pfam" id="PF13535">
    <property type="entry name" value="ATP-grasp_4"/>
    <property type="match status" value="1"/>
</dbReference>
<sequence>MTASWFALVESNTTGSGRRFCQAARDRGLRPVVLAARAERYPYLAADRVDHRVLDTGDPEAVLAACRELAADGGLAGVTSSSEYFIATAARTARQLGLVAPDPAALARCRDKARQRDALASAGVPVPAYRAVTTLAEAASAAREIGCPVVVKPTTGSGSVGVRLCAGPAEVTAAAGPLLDAPVDERGRATPAVALVEEYVEGPEFSVETFDDTVVGVVAKHLGRPPHFVETGHDFPAPDAPPGLAETALRAVKALGLGWGPAHTELRHGPGGPVVIEVNPRLAGGMIPALVGRAAGVDLVAATVARAAGDTPSPQPERRAHASIRFALADREGTVTAVGGLAEARGLPGVELAEITVAPGTALEITHSFRDRFGYAVATGPDAATAADRAERAAARLHMTTR</sequence>
<dbReference type="GO" id="GO:0005524">
    <property type="term" value="F:ATP binding"/>
    <property type="evidence" value="ECO:0007669"/>
    <property type="project" value="UniProtKB-UniRule"/>
</dbReference>
<evidence type="ECO:0000256" key="1">
    <source>
        <dbReference type="ARBA" id="ARBA00022598"/>
    </source>
</evidence>
<dbReference type="AlphaFoldDB" id="A0AAU8KAX7"/>